<evidence type="ECO:0000256" key="2">
    <source>
        <dbReference type="ARBA" id="ARBA00006386"/>
    </source>
</evidence>
<feature type="transmembrane region" description="Helical" evidence="7">
    <location>
        <begin position="337"/>
        <end position="362"/>
    </location>
</feature>
<feature type="transmembrane region" description="Helical" evidence="7">
    <location>
        <begin position="82"/>
        <end position="104"/>
    </location>
</feature>
<accession>A0A1A2SLV2</accession>
<keyword evidence="6 7" id="KW-0472">Membrane</keyword>
<feature type="transmembrane region" description="Helical" evidence="7">
    <location>
        <begin position="159"/>
        <end position="179"/>
    </location>
</feature>
<dbReference type="OrthoDB" id="8771795at2"/>
<dbReference type="PANTHER" id="PTHR43299:SF1">
    <property type="entry name" value="UPF0718 PROTEIN YRAQ"/>
    <property type="match status" value="1"/>
</dbReference>
<reference evidence="8 9" key="1">
    <citation type="submission" date="2016-06" db="EMBL/GenBank/DDBJ databases">
        <authorList>
            <person name="Kjaerup R.B."/>
            <person name="Dalgaard T.S."/>
            <person name="Juul-Madsen H.R."/>
        </authorList>
    </citation>
    <scope>NUCLEOTIDE SEQUENCE [LARGE SCALE GENOMIC DNA]</scope>
    <source>
        <strain evidence="8 9">E152</strain>
    </source>
</reference>
<feature type="transmembrane region" description="Helical" evidence="7">
    <location>
        <begin position="238"/>
        <end position="262"/>
    </location>
</feature>
<comment type="subcellular location">
    <subcellularLocation>
        <location evidence="1">Cell membrane</location>
        <topology evidence="1">Multi-pass membrane protein</topology>
    </subcellularLocation>
</comment>
<dbReference type="InterPro" id="IPR005524">
    <property type="entry name" value="DUF318"/>
</dbReference>
<comment type="caution">
    <text evidence="8">The sequence shown here is derived from an EMBL/GenBank/DDBJ whole genome shotgun (WGS) entry which is preliminary data.</text>
</comment>
<feature type="transmembrane region" description="Helical" evidence="7">
    <location>
        <begin position="18"/>
        <end position="36"/>
    </location>
</feature>
<evidence type="ECO:0000256" key="6">
    <source>
        <dbReference type="ARBA" id="ARBA00023136"/>
    </source>
</evidence>
<evidence type="ECO:0000256" key="5">
    <source>
        <dbReference type="ARBA" id="ARBA00022989"/>
    </source>
</evidence>
<protein>
    <submittedName>
        <fullName evidence="8">Permease</fullName>
    </submittedName>
</protein>
<dbReference type="PANTHER" id="PTHR43299">
    <property type="entry name" value="UPF0718 PROTEIN YRAQ"/>
    <property type="match status" value="1"/>
</dbReference>
<dbReference type="GO" id="GO:0005886">
    <property type="term" value="C:plasma membrane"/>
    <property type="evidence" value="ECO:0007669"/>
    <property type="project" value="UniProtKB-SubCell"/>
</dbReference>
<evidence type="ECO:0000256" key="7">
    <source>
        <dbReference type="SAM" id="Phobius"/>
    </source>
</evidence>
<dbReference type="Proteomes" id="UP000092389">
    <property type="component" value="Unassembled WGS sequence"/>
</dbReference>
<feature type="transmembrane region" description="Helical" evidence="7">
    <location>
        <begin position="185"/>
        <end position="205"/>
    </location>
</feature>
<dbReference type="EMBL" id="LZJU01000224">
    <property type="protein sequence ID" value="OBH64747.1"/>
    <property type="molecule type" value="Genomic_DNA"/>
</dbReference>
<dbReference type="AlphaFoldDB" id="A0A1A2TUJ7"/>
<name>A0A1A2TUJ7_MYCNT</name>
<keyword evidence="4 7" id="KW-0812">Transmembrane</keyword>
<gene>
    <name evidence="8" type="ORF">A5683_13320</name>
</gene>
<feature type="transmembrane region" description="Helical" evidence="7">
    <location>
        <begin position="274"/>
        <end position="293"/>
    </location>
</feature>
<evidence type="ECO:0000256" key="4">
    <source>
        <dbReference type="ARBA" id="ARBA00022692"/>
    </source>
</evidence>
<evidence type="ECO:0000313" key="8">
    <source>
        <dbReference type="EMBL" id="OBH64747.1"/>
    </source>
</evidence>
<proteinExistence type="inferred from homology"/>
<keyword evidence="3" id="KW-1003">Cell membrane</keyword>
<evidence type="ECO:0000313" key="9">
    <source>
        <dbReference type="Proteomes" id="UP000092389"/>
    </source>
</evidence>
<dbReference type="Pfam" id="PF03773">
    <property type="entry name" value="ArsP_1"/>
    <property type="match status" value="1"/>
</dbReference>
<keyword evidence="5 7" id="KW-1133">Transmembrane helix</keyword>
<comment type="similarity">
    <text evidence="2">Belongs to the UPF0718 family.</text>
</comment>
<accession>A0A1A2TUJ7</accession>
<evidence type="ECO:0000256" key="1">
    <source>
        <dbReference type="ARBA" id="ARBA00004651"/>
    </source>
</evidence>
<evidence type="ECO:0000256" key="3">
    <source>
        <dbReference type="ARBA" id="ARBA00022475"/>
    </source>
</evidence>
<organism evidence="8 9">
    <name type="scientific">Mycobacterium mantenii</name>
    <dbReference type="NCBI Taxonomy" id="560555"/>
    <lineage>
        <taxon>Bacteria</taxon>
        <taxon>Bacillati</taxon>
        <taxon>Actinomycetota</taxon>
        <taxon>Actinomycetes</taxon>
        <taxon>Mycobacteriales</taxon>
        <taxon>Mycobacteriaceae</taxon>
        <taxon>Mycobacterium</taxon>
        <taxon>Mycobacterium avium complex (MAC)</taxon>
    </lineage>
</organism>
<sequence length="363" mass="37658">MAKPLPVKTIGTRNRADVAIGVLIASAVFVVGLLWAKWTPYVTKALGAGRTHRWSGPNILTVGSVRAGDSPSWHAAATFFHAYLVSIWPALVVALLISASVQALLPRSWLPRALNRRHPISSALAGGVAGMPSMMCTCCAAPVAVTLRRNDVTSPAAVAYWLGNPLLNPAVLAFLWLVAPWQWTLTRMVVGVATVLGVAVAVGLVTGARGNRLATTATADAPNDERPAARGRRFVQALLRLCVFLLPEYAILVLLIGAVRGWLLTLVQPGGNGLLHGLLIAVLAAIVGTLIVIPTAGEIPVLQGLALLGASSGTLGALLITLPAVSIPGAAMVVRGFGWRVVATTTVVVMLAGVLGATVLSLL</sequence>
<feature type="transmembrane region" description="Helical" evidence="7">
    <location>
        <begin position="305"/>
        <end position="325"/>
    </location>
</feature>